<dbReference type="EMBL" id="CAJOBR010001808">
    <property type="protein sequence ID" value="CAF4637011.1"/>
    <property type="molecule type" value="Genomic_DNA"/>
</dbReference>
<name>A0A818IZW2_9BILA</name>
<evidence type="ECO:0000313" key="5">
    <source>
        <dbReference type="Proteomes" id="UP000663872"/>
    </source>
</evidence>
<keyword evidence="2" id="KW-0472">Membrane</keyword>
<feature type="region of interest" description="Disordered" evidence="1">
    <location>
        <begin position="1"/>
        <end position="21"/>
    </location>
</feature>
<reference evidence="3" key="1">
    <citation type="submission" date="2021-02" db="EMBL/GenBank/DDBJ databases">
        <authorList>
            <person name="Nowell W R."/>
        </authorList>
    </citation>
    <scope>NUCLEOTIDE SEQUENCE</scope>
</reference>
<feature type="transmembrane region" description="Helical" evidence="2">
    <location>
        <begin position="77"/>
        <end position="102"/>
    </location>
</feature>
<feature type="transmembrane region" description="Helical" evidence="2">
    <location>
        <begin position="179"/>
        <end position="205"/>
    </location>
</feature>
<feature type="transmembrane region" description="Helical" evidence="2">
    <location>
        <begin position="135"/>
        <end position="159"/>
    </location>
</feature>
<sequence>MSHDHSKKHEYDNRYFNSNDQYPNASQPYVAAPNINSMPTKYLTTSDERSSSGQLHQINTSASHDRRLVPITSGFKVFLICSGLLYFLFVIVIIGLDIGLIFSSYRTWYLGFYLSGLLISAGISTLVISCQPAYALFYFLLTYIFALIGSFLISIASIVNLALSKKCSTIQSDNKCDDVLAFSIKVALVVLFILSFIHSTIHLMVAAKRSTTRVEVLQATTH</sequence>
<feature type="transmembrane region" description="Helical" evidence="2">
    <location>
        <begin position="108"/>
        <end position="128"/>
    </location>
</feature>
<keyword evidence="2" id="KW-1133">Transmembrane helix</keyword>
<gene>
    <name evidence="3" type="ORF">GRG538_LOCUS19285</name>
    <name evidence="4" type="ORF">QYT958_LOCUS13866</name>
</gene>
<organism evidence="3 5">
    <name type="scientific">Rotaria socialis</name>
    <dbReference type="NCBI Taxonomy" id="392032"/>
    <lineage>
        <taxon>Eukaryota</taxon>
        <taxon>Metazoa</taxon>
        <taxon>Spiralia</taxon>
        <taxon>Gnathifera</taxon>
        <taxon>Rotifera</taxon>
        <taxon>Eurotatoria</taxon>
        <taxon>Bdelloidea</taxon>
        <taxon>Philodinida</taxon>
        <taxon>Philodinidae</taxon>
        <taxon>Rotaria</taxon>
    </lineage>
</organism>
<accession>A0A818IZW2</accession>
<evidence type="ECO:0000256" key="2">
    <source>
        <dbReference type="SAM" id="Phobius"/>
    </source>
</evidence>
<evidence type="ECO:0000313" key="4">
    <source>
        <dbReference type="EMBL" id="CAF4637011.1"/>
    </source>
</evidence>
<keyword evidence="2" id="KW-0812">Transmembrane</keyword>
<proteinExistence type="predicted"/>
<dbReference type="Proteomes" id="UP000663872">
    <property type="component" value="Unassembled WGS sequence"/>
</dbReference>
<comment type="caution">
    <text evidence="3">The sequence shown here is derived from an EMBL/GenBank/DDBJ whole genome shotgun (WGS) entry which is preliminary data.</text>
</comment>
<feature type="compositionally biased region" description="Basic and acidic residues" evidence="1">
    <location>
        <begin position="1"/>
        <end position="13"/>
    </location>
</feature>
<protein>
    <submittedName>
        <fullName evidence="3">Uncharacterized protein</fullName>
    </submittedName>
</protein>
<evidence type="ECO:0000256" key="1">
    <source>
        <dbReference type="SAM" id="MobiDB-lite"/>
    </source>
</evidence>
<dbReference type="Proteomes" id="UP000663848">
    <property type="component" value="Unassembled WGS sequence"/>
</dbReference>
<dbReference type="EMBL" id="CAJNYT010003148">
    <property type="protein sequence ID" value="CAF3531376.1"/>
    <property type="molecule type" value="Genomic_DNA"/>
</dbReference>
<evidence type="ECO:0000313" key="3">
    <source>
        <dbReference type="EMBL" id="CAF3531376.1"/>
    </source>
</evidence>
<dbReference type="AlphaFoldDB" id="A0A818IZW2"/>